<dbReference type="GO" id="GO:0002098">
    <property type="term" value="P:tRNA wobble uridine modification"/>
    <property type="evidence" value="ECO:0007669"/>
    <property type="project" value="TreeGrafter"/>
</dbReference>
<protein>
    <submittedName>
        <fullName evidence="6">Uncharacterized protein LOC116288322</fullName>
    </submittedName>
</protein>
<feature type="compositionally biased region" description="Low complexity" evidence="3">
    <location>
        <begin position="461"/>
        <end position="484"/>
    </location>
</feature>
<evidence type="ECO:0000256" key="2">
    <source>
        <dbReference type="ARBA" id="ARBA00022679"/>
    </source>
</evidence>
<sequence>MPKFTSPEELERKFVRDVYHDIAPGFRHTRYKAWPYVEQFLRSQPAGSIIADVGCGNGKYLGLTTDSFIMGSDTCLKLVEIAHDRCHEVAVCNNLRLPYKDECFDAIISIGVIHHFASAKRRLRALQELGRILRPGGKMLVYVWAMEQQQRKFDAQDVLVPYTGHQRFRGKRRKSIHENNNFPERANSLTPNGHINLRRSKSCDKLFDRCQSTGNSKHFDLENKNRGTKGHAISSKIEFKVLKEIIQTIKNKKDHLLTNLNAQVTKLYPEREKKFMDGLLSGLIGRFFDKDVNTQSENDKPIPAQGVDAKTRIAYVTKFVSSLVKRLFNEKSEEAVTKDKMEPAPHETEQLELMKITEKDLEESFFISLTAWAKEKINVLSSRECKEKVDPKGLLLRGESCDSEYSEVDSDEYQFAASAACFLESNDKTSAVEVQEKPLNDDYKSVKIPPHLLTRLLDTISSSSDSDSDGSSSSSVDRVNSDSGISDSEQQETLDLPANGRRRAYTTSCYENKTHTIDDDIANGEKKQHNLQRYYHVFNQKELPDLIEDGVEGVDVLKEYYDHGNWAVIAEKQ</sequence>
<dbReference type="PANTHER" id="PTHR13069:SF37">
    <property type="entry name" value="FIRE DANCER"/>
    <property type="match status" value="1"/>
</dbReference>
<evidence type="ECO:0000256" key="3">
    <source>
        <dbReference type="SAM" id="MobiDB-lite"/>
    </source>
</evidence>
<dbReference type="RefSeq" id="XP_031550958.1">
    <property type="nucleotide sequence ID" value="XM_031695098.1"/>
</dbReference>
<dbReference type="AlphaFoldDB" id="A0A6P8H6H2"/>
<organism evidence="5 6">
    <name type="scientific">Actinia tenebrosa</name>
    <name type="common">Australian red waratah sea anemone</name>
    <dbReference type="NCBI Taxonomy" id="6105"/>
    <lineage>
        <taxon>Eukaryota</taxon>
        <taxon>Metazoa</taxon>
        <taxon>Cnidaria</taxon>
        <taxon>Anthozoa</taxon>
        <taxon>Hexacorallia</taxon>
        <taxon>Actiniaria</taxon>
        <taxon>Actiniidae</taxon>
        <taxon>Actinia</taxon>
    </lineage>
</organism>
<dbReference type="FunCoup" id="A0A6P8H6H2">
    <property type="interactions" value="604"/>
</dbReference>
<evidence type="ECO:0000313" key="5">
    <source>
        <dbReference type="Proteomes" id="UP000515163"/>
    </source>
</evidence>
<keyword evidence="5" id="KW-1185">Reference proteome</keyword>
<accession>A0A6P8H6H2</accession>
<dbReference type="InterPro" id="IPR013216">
    <property type="entry name" value="Methyltransf_11"/>
</dbReference>
<feature type="region of interest" description="Disordered" evidence="3">
    <location>
        <begin position="460"/>
        <end position="500"/>
    </location>
</feature>
<dbReference type="CDD" id="cd02440">
    <property type="entry name" value="AdoMet_MTases"/>
    <property type="match status" value="1"/>
</dbReference>
<evidence type="ECO:0000313" key="6">
    <source>
        <dbReference type="RefSeq" id="XP_031550958.1"/>
    </source>
</evidence>
<dbReference type="GO" id="GO:0030488">
    <property type="term" value="P:tRNA methylation"/>
    <property type="evidence" value="ECO:0007669"/>
    <property type="project" value="TreeGrafter"/>
</dbReference>
<dbReference type="SUPFAM" id="SSF53335">
    <property type="entry name" value="S-adenosyl-L-methionine-dependent methyltransferases"/>
    <property type="match status" value="1"/>
</dbReference>
<gene>
    <name evidence="6" type="primary">LOC116288322</name>
</gene>
<keyword evidence="2" id="KW-0808">Transferase</keyword>
<dbReference type="GO" id="GO:0106335">
    <property type="term" value="F:tRNA (5-carboxymethyluridine(34)-5-O)-methyltransferase activity"/>
    <property type="evidence" value="ECO:0007669"/>
    <property type="project" value="TreeGrafter"/>
</dbReference>
<dbReference type="KEGG" id="aten:116288322"/>
<dbReference type="InParanoid" id="A0A6P8H6H2"/>
<feature type="domain" description="Methyltransferase type 11" evidence="4">
    <location>
        <begin position="52"/>
        <end position="140"/>
    </location>
</feature>
<reference evidence="6" key="1">
    <citation type="submission" date="2025-08" db="UniProtKB">
        <authorList>
            <consortium name="RefSeq"/>
        </authorList>
    </citation>
    <scope>IDENTIFICATION</scope>
    <source>
        <tissue evidence="6">Tentacle</tissue>
    </source>
</reference>
<proteinExistence type="predicted"/>
<dbReference type="GO" id="GO:0005737">
    <property type="term" value="C:cytoplasm"/>
    <property type="evidence" value="ECO:0007669"/>
    <property type="project" value="TreeGrafter"/>
</dbReference>
<name>A0A6P8H6H2_ACTTE</name>
<dbReference type="OrthoDB" id="271595at2759"/>
<evidence type="ECO:0000259" key="4">
    <source>
        <dbReference type="Pfam" id="PF08241"/>
    </source>
</evidence>
<evidence type="ECO:0000256" key="1">
    <source>
        <dbReference type="ARBA" id="ARBA00022603"/>
    </source>
</evidence>
<dbReference type="Proteomes" id="UP000515163">
    <property type="component" value="Unplaced"/>
</dbReference>
<dbReference type="Pfam" id="PF08241">
    <property type="entry name" value="Methyltransf_11"/>
    <property type="match status" value="1"/>
</dbReference>
<dbReference type="Gene3D" id="3.40.50.150">
    <property type="entry name" value="Vaccinia Virus protein VP39"/>
    <property type="match status" value="2"/>
</dbReference>
<dbReference type="GO" id="GO:0008757">
    <property type="term" value="F:S-adenosylmethionine-dependent methyltransferase activity"/>
    <property type="evidence" value="ECO:0007669"/>
    <property type="project" value="InterPro"/>
</dbReference>
<dbReference type="GeneID" id="116288322"/>
<dbReference type="FunFam" id="3.40.50.150:FF:000195">
    <property type="entry name" value="Methyltransferase domain containing protein"/>
    <property type="match status" value="1"/>
</dbReference>
<dbReference type="GO" id="GO:0000049">
    <property type="term" value="F:tRNA binding"/>
    <property type="evidence" value="ECO:0007669"/>
    <property type="project" value="TreeGrafter"/>
</dbReference>
<dbReference type="InterPro" id="IPR029063">
    <property type="entry name" value="SAM-dependent_MTases_sf"/>
</dbReference>
<dbReference type="GO" id="GO:0005634">
    <property type="term" value="C:nucleus"/>
    <property type="evidence" value="ECO:0007669"/>
    <property type="project" value="TreeGrafter"/>
</dbReference>
<dbReference type="InterPro" id="IPR051422">
    <property type="entry name" value="AlkB_tRNA_MeTrf/Diox"/>
</dbReference>
<dbReference type="PANTHER" id="PTHR13069">
    <property type="entry name" value="ALKYLATED DNA REPAIR PROTEIN ALKB HOMOLOG 8"/>
    <property type="match status" value="1"/>
</dbReference>
<keyword evidence="1" id="KW-0489">Methyltransferase</keyword>